<keyword evidence="9" id="KW-0472">Membrane</keyword>
<keyword evidence="5" id="KW-0812">Transmembrane</keyword>
<keyword evidence="6" id="KW-1000">Mitochondrion outer membrane</keyword>
<name>A0A914ANS4_PATMI</name>
<evidence type="ECO:0000256" key="6">
    <source>
        <dbReference type="ARBA" id="ARBA00022787"/>
    </source>
</evidence>
<protein>
    <recommendedName>
        <fullName evidence="13">Mitochondrial import receptor subunit TOM40 homolog</fullName>
    </recommendedName>
</protein>
<evidence type="ECO:0000256" key="7">
    <source>
        <dbReference type="ARBA" id="ARBA00022927"/>
    </source>
</evidence>
<evidence type="ECO:0000256" key="5">
    <source>
        <dbReference type="ARBA" id="ARBA00022692"/>
    </source>
</evidence>
<feature type="compositionally biased region" description="Pro residues" evidence="10">
    <location>
        <begin position="13"/>
        <end position="26"/>
    </location>
</feature>
<dbReference type="FunFam" id="2.40.160.10:FF:000005">
    <property type="entry name" value="mitochondrial import receptor subunit TOM40 homolog"/>
    <property type="match status" value="1"/>
</dbReference>
<keyword evidence="7" id="KW-0653">Protein transport</keyword>
<dbReference type="Proteomes" id="UP000887568">
    <property type="component" value="Unplaced"/>
</dbReference>
<dbReference type="GO" id="GO:0005741">
    <property type="term" value="C:mitochondrial outer membrane"/>
    <property type="evidence" value="ECO:0007669"/>
    <property type="project" value="UniProtKB-SubCell"/>
</dbReference>
<evidence type="ECO:0000256" key="2">
    <source>
        <dbReference type="ARBA" id="ARBA00010510"/>
    </source>
</evidence>
<keyword evidence="4" id="KW-1134">Transmembrane beta strand</keyword>
<organism evidence="11 12">
    <name type="scientific">Patiria miniata</name>
    <name type="common">Bat star</name>
    <name type="synonym">Asterina miniata</name>
    <dbReference type="NCBI Taxonomy" id="46514"/>
    <lineage>
        <taxon>Eukaryota</taxon>
        <taxon>Metazoa</taxon>
        <taxon>Echinodermata</taxon>
        <taxon>Eleutherozoa</taxon>
        <taxon>Asterozoa</taxon>
        <taxon>Asteroidea</taxon>
        <taxon>Valvatacea</taxon>
        <taxon>Valvatida</taxon>
        <taxon>Asterinidae</taxon>
        <taxon>Patiria</taxon>
    </lineage>
</organism>
<keyword evidence="12" id="KW-1185">Reference proteome</keyword>
<dbReference type="EnsemblMetazoa" id="XM_038209335.1">
    <property type="protein sequence ID" value="XP_038065263.1"/>
    <property type="gene ID" value="LOC119735574"/>
</dbReference>
<dbReference type="Pfam" id="PF01459">
    <property type="entry name" value="Porin_3"/>
    <property type="match status" value="1"/>
</dbReference>
<evidence type="ECO:0000256" key="1">
    <source>
        <dbReference type="ARBA" id="ARBA00004374"/>
    </source>
</evidence>
<sequence length="331" mass="35464">MGNVLAAEASPTMPSPPIPGMPPAPPATAAGLVPGSPPATTNGAAGGIQNPGSFEDLFKKVKEIMPQPIEGCKLVVNKGLSNHFQVSHTLSLGAFSPSSYHFGTTYVGTKQISPTEAFPVMLGDIDTSGSLNAQIIHQLANRLRGKLVVQTQQTKWAVYQGELEYKGPTYTGTLTAANINPLDNSGIIVGHYLQSLTERLALGAEVLFHYGQGQRAAVLSLAGKYSTDNWIASGTVGMTACHAAYYHKGKDVQYGVEFESNFRAQESAVVFGYQVDINQANVTVKGMLDSNWTVAAVMEKRLQPLPFTFLLSAVLNHWKSQYRFGFGLMIG</sequence>
<reference evidence="11" key="1">
    <citation type="submission" date="2022-11" db="UniProtKB">
        <authorList>
            <consortium name="EnsemblMetazoa"/>
        </authorList>
    </citation>
    <scope>IDENTIFICATION</scope>
</reference>
<dbReference type="Gene3D" id="2.40.160.10">
    <property type="entry name" value="Porin"/>
    <property type="match status" value="1"/>
</dbReference>
<dbReference type="InterPro" id="IPR037930">
    <property type="entry name" value="Tom40"/>
</dbReference>
<dbReference type="GeneID" id="119735574"/>
<evidence type="ECO:0000256" key="4">
    <source>
        <dbReference type="ARBA" id="ARBA00022452"/>
    </source>
</evidence>
<feature type="region of interest" description="Disordered" evidence="10">
    <location>
        <begin position="1"/>
        <end position="48"/>
    </location>
</feature>
<evidence type="ECO:0000256" key="3">
    <source>
        <dbReference type="ARBA" id="ARBA00022448"/>
    </source>
</evidence>
<dbReference type="OrthoDB" id="19656at2759"/>
<evidence type="ECO:0000256" key="9">
    <source>
        <dbReference type="ARBA" id="ARBA00023136"/>
    </source>
</evidence>
<proteinExistence type="inferred from homology"/>
<evidence type="ECO:0000256" key="8">
    <source>
        <dbReference type="ARBA" id="ARBA00023128"/>
    </source>
</evidence>
<dbReference type="GO" id="GO:0030150">
    <property type="term" value="P:protein import into mitochondrial matrix"/>
    <property type="evidence" value="ECO:0007669"/>
    <property type="project" value="InterPro"/>
</dbReference>
<evidence type="ECO:0008006" key="13">
    <source>
        <dbReference type="Google" id="ProtNLM"/>
    </source>
</evidence>
<evidence type="ECO:0000256" key="10">
    <source>
        <dbReference type="SAM" id="MobiDB-lite"/>
    </source>
</evidence>
<dbReference type="GO" id="GO:0008320">
    <property type="term" value="F:protein transmembrane transporter activity"/>
    <property type="evidence" value="ECO:0007669"/>
    <property type="project" value="InterPro"/>
</dbReference>
<evidence type="ECO:0000313" key="11">
    <source>
        <dbReference type="EnsemblMetazoa" id="XP_038065263.1"/>
    </source>
</evidence>
<dbReference type="RefSeq" id="XP_038065263.1">
    <property type="nucleotide sequence ID" value="XM_038209335.1"/>
</dbReference>
<evidence type="ECO:0000313" key="12">
    <source>
        <dbReference type="Proteomes" id="UP000887568"/>
    </source>
</evidence>
<dbReference type="OMA" id="TRFNYRW"/>
<dbReference type="CDD" id="cd07305">
    <property type="entry name" value="Porin3_Tom40"/>
    <property type="match status" value="1"/>
</dbReference>
<comment type="subcellular location">
    <subcellularLocation>
        <location evidence="1">Mitochondrion outer membrane</location>
        <topology evidence="1">Multi-pass membrane protein</topology>
    </subcellularLocation>
</comment>
<keyword evidence="3" id="KW-0813">Transport</keyword>
<dbReference type="InterPro" id="IPR027246">
    <property type="entry name" value="Porin_Euk/Tom40"/>
</dbReference>
<dbReference type="PANTHER" id="PTHR10802">
    <property type="entry name" value="MITOCHONDRIAL IMPORT RECEPTOR SUBUNIT TOM40"/>
    <property type="match status" value="1"/>
</dbReference>
<comment type="similarity">
    <text evidence="2">Belongs to the Tom40 family.</text>
</comment>
<keyword evidence="8" id="KW-0496">Mitochondrion</keyword>
<accession>A0A914ANS4</accession>
<dbReference type="AlphaFoldDB" id="A0A914ANS4"/>
<dbReference type="InterPro" id="IPR023614">
    <property type="entry name" value="Porin_dom_sf"/>
</dbReference>